<feature type="region of interest" description="Disordered" evidence="1">
    <location>
        <begin position="503"/>
        <end position="564"/>
    </location>
</feature>
<feature type="compositionally biased region" description="Low complexity" evidence="1">
    <location>
        <begin position="537"/>
        <end position="564"/>
    </location>
</feature>
<evidence type="ECO:0000313" key="3">
    <source>
        <dbReference type="Proteomes" id="UP000242818"/>
    </source>
</evidence>
<proteinExistence type="predicted"/>
<dbReference type="EMBL" id="FMAR01000009">
    <property type="protein sequence ID" value="SCC45973.1"/>
    <property type="molecule type" value="Genomic_DNA"/>
</dbReference>
<feature type="compositionally biased region" description="Acidic residues" evidence="1">
    <location>
        <begin position="524"/>
        <end position="533"/>
    </location>
</feature>
<protein>
    <submittedName>
        <fullName evidence="2">Uncharacterized protein</fullName>
    </submittedName>
</protein>
<accession>A0A1C4ER36</accession>
<name>A0A1C4ER36_9BACT</name>
<evidence type="ECO:0000256" key="1">
    <source>
        <dbReference type="SAM" id="MobiDB-lite"/>
    </source>
</evidence>
<sequence length="795" mass="87452">MTVERIIQHIFKEPGLEKVTQWELEKLVTDYPFFTAARVLLAKRAYQRSSDLQHEAVIKALLYTNTPHYFYQFIQSPPDLAPVPEVQYGGDLTASAGIVPDEATHNTTHDGMIAEATPFVSTDKGTTTDELPHVATDEINSAGPFPSIEEITLPAAPITDNTVDDTSISAPDMITLPQDTAPPHIEATEPEKQRLSFHEEMEAFRQQLAEQIARESSESAIAIILPVEEPAIDKTELITSPEKTPTAEDAPSDFHIRMESFRQSLLASEDTAEEGATDQSEMAEDAAHLQNFNVHRFQDELEAIKNRFSVTENDTDSLKDTLESGAFSAAGALADQNTDSPETIDATLENGDMASLPTYPQEPVIGEVSQENEGTFRATLEAGAIEAAVQTENQQGLESTLEVAAGELQSLPDFIQETPAFAGINVQHEPETTYDTPIIEAGQDTQPAFSAADIAAKESLRTDKEQPAFSVAASASEISSLTHHEPPATVKENFTEEAGILSTQTAEDDIPPYPEGTLAGEASTWDDENETAENETPAFSAPQPSAASNGVWPEEPAAQAAPAEPINKADIQLVSDVINDQLPVPSSLPAESEEAAPSLITTWLPPQQQQANGEDTAGETVPQPAADHATVVPEADTYEDGPIKIYPLEMPEETDLTFQPLYTDDYFAYKKLQEPQEAETMSEKGQHEMKSFTNWLRTMKDSFAEKNKKDWYHEQLHRLYEEEEESGISERVEKMALRSITLDDDIVSETLAEIWAKQRQHQKAIQIYKKLSLLNPGKSAYFAQKINELQSDINK</sequence>
<dbReference type="Proteomes" id="UP000242818">
    <property type="component" value="Unassembled WGS sequence"/>
</dbReference>
<dbReference type="RefSeq" id="WP_089713159.1">
    <property type="nucleotide sequence ID" value="NZ_FMAR01000009.1"/>
</dbReference>
<keyword evidence="3" id="KW-1185">Reference proteome</keyword>
<evidence type="ECO:0000313" key="2">
    <source>
        <dbReference type="EMBL" id="SCC45973.1"/>
    </source>
</evidence>
<reference evidence="2 3" key="1">
    <citation type="submission" date="2016-08" db="EMBL/GenBank/DDBJ databases">
        <authorList>
            <person name="Seilhamer J.J."/>
        </authorList>
    </citation>
    <scope>NUCLEOTIDE SEQUENCE [LARGE SCALE GENOMIC DNA]</scope>
    <source>
        <strain evidence="2 3">A37T2</strain>
    </source>
</reference>
<organism evidence="2 3">
    <name type="scientific">Chitinophaga costaii</name>
    <dbReference type="NCBI Taxonomy" id="1335309"/>
    <lineage>
        <taxon>Bacteria</taxon>
        <taxon>Pseudomonadati</taxon>
        <taxon>Bacteroidota</taxon>
        <taxon>Chitinophagia</taxon>
        <taxon>Chitinophagales</taxon>
        <taxon>Chitinophagaceae</taxon>
        <taxon>Chitinophaga</taxon>
    </lineage>
</organism>
<gene>
    <name evidence="2" type="ORF">GA0116948_109128</name>
</gene>
<dbReference type="OrthoDB" id="594666at2"/>
<dbReference type="STRING" id="1335309.GA0116948_109128"/>
<dbReference type="AlphaFoldDB" id="A0A1C4ER36"/>